<proteinExistence type="predicted"/>
<keyword evidence="1" id="KW-0812">Transmembrane</keyword>
<keyword evidence="1" id="KW-0472">Membrane</keyword>
<evidence type="ECO:0000313" key="2">
    <source>
        <dbReference type="EMBL" id="MCI2229011.1"/>
    </source>
</evidence>
<sequence length="58" mass="6697">MSVIYLLLTISIIVAILFFIAFIYSVKTGQFDDSYTPSVRMLFDDELVKEKQEKSTLD</sequence>
<reference evidence="2" key="1">
    <citation type="submission" date="2022-02" db="EMBL/GenBank/DDBJ databases">
        <title>Polaribacter sp. MSW13, isolated from seawater.</title>
        <authorList>
            <person name="Kristyanto S."/>
            <person name="Jung J."/>
            <person name="Jeon C.O."/>
        </authorList>
    </citation>
    <scope>NUCLEOTIDE SEQUENCE</scope>
    <source>
        <strain evidence="2">MSW13</strain>
    </source>
</reference>
<dbReference type="PANTHER" id="PTHR41532">
    <property type="entry name" value="FIXS PROTEIN"/>
    <property type="match status" value="1"/>
</dbReference>
<dbReference type="Proteomes" id="UP001139369">
    <property type="component" value="Unassembled WGS sequence"/>
</dbReference>
<dbReference type="AlphaFoldDB" id="A0A9X1VMT7"/>
<evidence type="ECO:0000256" key="1">
    <source>
        <dbReference type="SAM" id="Phobius"/>
    </source>
</evidence>
<keyword evidence="1" id="KW-1133">Transmembrane helix</keyword>
<dbReference type="InterPro" id="IPR004714">
    <property type="entry name" value="Cyt_oxidase_maturation_cbb3"/>
</dbReference>
<protein>
    <submittedName>
        <fullName evidence="2">Cbb3-type cytochrome oxidase assembly protein CcoS</fullName>
    </submittedName>
</protein>
<dbReference type="PANTHER" id="PTHR41532:SF1">
    <property type="entry name" value="FIXS PROTEIN"/>
    <property type="match status" value="1"/>
</dbReference>
<dbReference type="EMBL" id="JAKQYM010000004">
    <property type="protein sequence ID" value="MCI2229011.1"/>
    <property type="molecule type" value="Genomic_DNA"/>
</dbReference>
<dbReference type="NCBIfam" id="TIGR00847">
    <property type="entry name" value="ccoS"/>
    <property type="match status" value="1"/>
</dbReference>
<accession>A0A9X1VMT7</accession>
<feature type="transmembrane region" description="Helical" evidence="1">
    <location>
        <begin position="6"/>
        <end position="26"/>
    </location>
</feature>
<keyword evidence="3" id="KW-1185">Reference proteome</keyword>
<gene>
    <name evidence="2" type="primary">ccoS</name>
    <name evidence="2" type="ORF">MC378_07515</name>
</gene>
<dbReference type="Pfam" id="PF03597">
    <property type="entry name" value="FixS"/>
    <property type="match status" value="1"/>
</dbReference>
<organism evidence="2 3">
    <name type="scientific">Polaribacter marinus</name>
    <dbReference type="NCBI Taxonomy" id="2916838"/>
    <lineage>
        <taxon>Bacteria</taxon>
        <taxon>Pseudomonadati</taxon>
        <taxon>Bacteroidota</taxon>
        <taxon>Flavobacteriia</taxon>
        <taxon>Flavobacteriales</taxon>
        <taxon>Flavobacteriaceae</taxon>
    </lineage>
</organism>
<name>A0A9X1VMT7_9FLAO</name>
<comment type="caution">
    <text evidence="2">The sequence shown here is derived from an EMBL/GenBank/DDBJ whole genome shotgun (WGS) entry which is preliminary data.</text>
</comment>
<dbReference type="RefSeq" id="WP_242178139.1">
    <property type="nucleotide sequence ID" value="NZ_JAKQYM010000004.1"/>
</dbReference>
<evidence type="ECO:0000313" key="3">
    <source>
        <dbReference type="Proteomes" id="UP001139369"/>
    </source>
</evidence>